<name>A0A6J4UQZ5_9BACT</name>
<evidence type="ECO:0000256" key="1">
    <source>
        <dbReference type="SAM" id="MobiDB-lite"/>
    </source>
</evidence>
<reference evidence="2" key="1">
    <citation type="submission" date="2020-02" db="EMBL/GenBank/DDBJ databases">
        <authorList>
            <person name="Meier V. D."/>
        </authorList>
    </citation>
    <scope>NUCLEOTIDE SEQUENCE</scope>
    <source>
        <strain evidence="2">AVDCRST_MAG18</strain>
    </source>
</reference>
<accession>A0A6J4UQZ5</accession>
<proteinExistence type="predicted"/>
<evidence type="ECO:0000313" key="2">
    <source>
        <dbReference type="EMBL" id="CAA9555281.1"/>
    </source>
</evidence>
<feature type="compositionally biased region" description="Acidic residues" evidence="1">
    <location>
        <begin position="39"/>
        <end position="53"/>
    </location>
</feature>
<dbReference type="EMBL" id="CADCWN010000047">
    <property type="protein sequence ID" value="CAA9555281.1"/>
    <property type="molecule type" value="Genomic_DNA"/>
</dbReference>
<organism evidence="2">
    <name type="scientific">uncultured Thermomicrobiales bacterium</name>
    <dbReference type="NCBI Taxonomy" id="1645740"/>
    <lineage>
        <taxon>Bacteria</taxon>
        <taxon>Pseudomonadati</taxon>
        <taxon>Thermomicrobiota</taxon>
        <taxon>Thermomicrobia</taxon>
        <taxon>Thermomicrobiales</taxon>
        <taxon>environmental samples</taxon>
    </lineage>
</organism>
<sequence length="70" mass="7579">MSGTGKQDAGEEQGIDLTTAVEDHGNRRSQPEHHHAAPGDDEWREDEEGETDTPENTGSKVGPGRDDLQP</sequence>
<gene>
    <name evidence="2" type="ORF">AVDCRST_MAG18-631</name>
</gene>
<protein>
    <submittedName>
        <fullName evidence="2">Uncharacterized protein</fullName>
    </submittedName>
</protein>
<feature type="compositionally biased region" description="Basic and acidic residues" evidence="1">
    <location>
        <begin position="21"/>
        <end position="38"/>
    </location>
</feature>
<dbReference type="AlphaFoldDB" id="A0A6J4UQZ5"/>
<feature type="region of interest" description="Disordered" evidence="1">
    <location>
        <begin position="1"/>
        <end position="70"/>
    </location>
</feature>